<keyword evidence="1" id="KW-0051">Antiviral defense</keyword>
<gene>
    <name evidence="2" type="primary">cas5</name>
    <name evidence="2" type="ORF">ENO59_02800</name>
</gene>
<dbReference type="NCBIfam" id="TIGR02593">
    <property type="entry name" value="CRISPR_cas5"/>
    <property type="match status" value="1"/>
</dbReference>
<dbReference type="EMBL" id="DSGB01000003">
    <property type="protein sequence ID" value="HER95436.1"/>
    <property type="molecule type" value="Genomic_DNA"/>
</dbReference>
<dbReference type="GO" id="GO:0043571">
    <property type="term" value="P:maintenance of CRISPR repeat elements"/>
    <property type="evidence" value="ECO:0007669"/>
    <property type="project" value="InterPro"/>
</dbReference>
<dbReference type="InterPro" id="IPR013422">
    <property type="entry name" value="CRISPR-assoc_prot_Cas5_N"/>
</dbReference>
<dbReference type="Pfam" id="PF09704">
    <property type="entry name" value="Cas_Cas5d"/>
    <property type="match status" value="1"/>
</dbReference>
<evidence type="ECO:0000256" key="1">
    <source>
        <dbReference type="ARBA" id="ARBA00023118"/>
    </source>
</evidence>
<proteinExistence type="predicted"/>
<dbReference type="GO" id="GO:0051607">
    <property type="term" value="P:defense response to virus"/>
    <property type="evidence" value="ECO:0007669"/>
    <property type="project" value="UniProtKB-KW"/>
</dbReference>
<sequence length="240" mass="27525">MAGIMADRLEAVRVELEGPVASFRYPHFLIGRQPSYPMPPPSTIYGLVSAALGYFPDPKHLAFAYRFYCERARVDDLETIWFVEPNTATRGAASQKNLEATSNVLPREWLVSIRMTLFLAGNELDVLEKAFRSPHYLLTLGRSQELVSIRRVERVVLHPAQSGRLEPGLLPLSLRAQLPMAIAVYMPRFIPPRHRWPVLWDWFLVLDVPFPVQATNEVSFWTEDVEAAEPRILTFHQFRL</sequence>
<comment type="caution">
    <text evidence="2">The sequence shown here is derived from an EMBL/GenBank/DDBJ whole genome shotgun (WGS) entry which is preliminary data.</text>
</comment>
<dbReference type="InterPro" id="IPR021124">
    <property type="entry name" value="CRISPR-assoc_prot_Cas5"/>
</dbReference>
<dbReference type="AlphaFoldDB" id="A0A7V2F5J9"/>
<dbReference type="CDD" id="cd09693">
    <property type="entry name" value="Cas5_I"/>
    <property type="match status" value="1"/>
</dbReference>
<accession>A0A7V2F5J9</accession>
<protein>
    <submittedName>
        <fullName evidence="2">CRISPR-associated protein Cas5</fullName>
    </submittedName>
</protein>
<dbReference type="Gene3D" id="3.30.70.2660">
    <property type="match status" value="1"/>
</dbReference>
<name>A0A7V2F5J9_RHOMR</name>
<evidence type="ECO:0000313" key="2">
    <source>
        <dbReference type="EMBL" id="HER95436.1"/>
    </source>
</evidence>
<organism evidence="2">
    <name type="scientific">Rhodothermus marinus</name>
    <name type="common">Rhodothermus obamensis</name>
    <dbReference type="NCBI Taxonomy" id="29549"/>
    <lineage>
        <taxon>Bacteria</taxon>
        <taxon>Pseudomonadati</taxon>
        <taxon>Rhodothermota</taxon>
        <taxon>Rhodothermia</taxon>
        <taxon>Rhodothermales</taxon>
        <taxon>Rhodothermaceae</taxon>
        <taxon>Rhodothermus</taxon>
    </lineage>
</organism>
<reference evidence="2" key="1">
    <citation type="journal article" date="2020" name="mSystems">
        <title>Genome- and Community-Level Interaction Insights into Carbon Utilization and Element Cycling Functions of Hydrothermarchaeota in Hydrothermal Sediment.</title>
        <authorList>
            <person name="Zhou Z."/>
            <person name="Liu Y."/>
            <person name="Xu W."/>
            <person name="Pan J."/>
            <person name="Luo Z.H."/>
            <person name="Li M."/>
        </authorList>
    </citation>
    <scope>NUCLEOTIDE SEQUENCE [LARGE SCALE GENOMIC DNA]</scope>
    <source>
        <strain evidence="2">SpSt-143</strain>
    </source>
</reference>